<dbReference type="NCBIfam" id="NF001413">
    <property type="entry name" value="PRK00290.1"/>
    <property type="match status" value="1"/>
</dbReference>
<reference evidence="4" key="1">
    <citation type="submission" date="2016-10" db="EMBL/GenBank/DDBJ databases">
        <authorList>
            <person name="Benchimol M."/>
            <person name="Almeida L.G."/>
            <person name="Vasconcelos A.T."/>
            <person name="Perreira-Neves A."/>
            <person name="Rosa I.A."/>
            <person name="Tasca T."/>
            <person name="Bogo M.R."/>
            <person name="de Souza W."/>
        </authorList>
    </citation>
    <scope>NUCLEOTIDE SEQUENCE [LARGE SCALE GENOMIC DNA]</scope>
    <source>
        <strain evidence="4">K</strain>
    </source>
</reference>
<dbReference type="InterPro" id="IPR018181">
    <property type="entry name" value="Heat_shock_70_CS"/>
</dbReference>
<dbReference type="FunFam" id="3.30.420.40:FF:000004">
    <property type="entry name" value="Molecular chaperone DnaK"/>
    <property type="match status" value="1"/>
</dbReference>
<dbReference type="GO" id="GO:0005524">
    <property type="term" value="F:ATP binding"/>
    <property type="evidence" value="ECO:0007669"/>
    <property type="project" value="UniProtKB-KW"/>
</dbReference>
<dbReference type="Pfam" id="PF00012">
    <property type="entry name" value="HSP70"/>
    <property type="match status" value="1"/>
</dbReference>
<dbReference type="SUPFAM" id="SSF53067">
    <property type="entry name" value="Actin-like ATPase domain"/>
    <property type="match status" value="2"/>
</dbReference>
<accession>A0A1J4KED1</accession>
<dbReference type="SUPFAM" id="SSF100920">
    <property type="entry name" value="Heat shock protein 70kD (HSP70), peptide-binding domain"/>
    <property type="match status" value="1"/>
</dbReference>
<comment type="similarity">
    <text evidence="3">Belongs to the heat shock protein 70 family.</text>
</comment>
<dbReference type="PRINTS" id="PR00301">
    <property type="entry name" value="HEATSHOCK70"/>
</dbReference>
<sequence>MLSSISRHTRSFAAASGPIVGIDLGTTNSCVAVVEGGTPKVIPSSIGAHTTPSVVAFNEKGKMIVGDQAKRQSITNPQSTFFATKRLIGRRYEDEMTKRSQTMVPYSIIEDKESGEAWVKDAQSKIYSPAQIGAYVLQSMKDTASKYLRTDIKNAVITVPAYFNDSQRQATKDAGKIAGLNVTRIINEPTAAALAYGVERKQGQTIAVFDLGGGTFDISILEISKDGIFEVKATNGDTFLGGEDFDQVIIDHIVKKFRETNGTDITGDMLAMQRIREAAEKAKCDLSGLLETEIYLPYIASTPSGVQHLKMSLSRSDYEAMVRPLIDRTISPVSRCLKDAELKPSQINEVILVGGMTRTPAVVNRVKEFFKKDPYTGVNPDEVVAMGAAIQGSVLQGKMNQIVLLDVTPLSLGIETMGGVFAKLIPRNTVVPCKTSETFSTAVDGQTNVNIKVYQGEREMVKGNKLLGDFTLKGIPPMPRGIPKIKVTFEIDANSIVHVSAEETNSGTETEIQIKQHGGLSQDQIAQMIKDAEAHHLEDVKSRLMAEKRLDMESFIFNAEKRMAECANILPKELTDEIKKELGELHSILNTATDGQLNRKFNGVKKLTDKMQQIIREENAKNSP</sequence>
<proteinExistence type="inferred from homology"/>
<dbReference type="InterPro" id="IPR043129">
    <property type="entry name" value="ATPase_NBD"/>
</dbReference>
<dbReference type="GeneID" id="94838112"/>
<gene>
    <name evidence="4" type="primary">dnaK</name>
    <name evidence="4" type="ORF">TRFO_23850</name>
</gene>
<dbReference type="Gene3D" id="3.30.420.40">
    <property type="match status" value="2"/>
</dbReference>
<dbReference type="InterPro" id="IPR029047">
    <property type="entry name" value="HSP70_peptide-bd_sf"/>
</dbReference>
<organism evidence="4 5">
    <name type="scientific">Tritrichomonas foetus</name>
    <dbReference type="NCBI Taxonomy" id="1144522"/>
    <lineage>
        <taxon>Eukaryota</taxon>
        <taxon>Metamonada</taxon>
        <taxon>Parabasalia</taxon>
        <taxon>Tritrichomonadida</taxon>
        <taxon>Tritrichomonadidae</taxon>
        <taxon>Tritrichomonas</taxon>
    </lineage>
</organism>
<keyword evidence="2 3" id="KW-0067">ATP-binding</keyword>
<dbReference type="Gene3D" id="2.60.34.10">
    <property type="entry name" value="Substrate Binding Domain Of DNAk, Chain A, domain 1"/>
    <property type="match status" value="1"/>
</dbReference>
<dbReference type="GO" id="GO:0140662">
    <property type="term" value="F:ATP-dependent protein folding chaperone"/>
    <property type="evidence" value="ECO:0007669"/>
    <property type="project" value="InterPro"/>
</dbReference>
<dbReference type="Proteomes" id="UP000179807">
    <property type="component" value="Unassembled WGS sequence"/>
</dbReference>
<evidence type="ECO:0000256" key="3">
    <source>
        <dbReference type="RuleBase" id="RU003322"/>
    </source>
</evidence>
<name>A0A1J4KED1_9EUKA</name>
<dbReference type="PROSITE" id="PS00329">
    <property type="entry name" value="HSP70_2"/>
    <property type="match status" value="1"/>
</dbReference>
<dbReference type="Gene3D" id="3.90.640.10">
    <property type="entry name" value="Actin, Chain A, domain 4"/>
    <property type="match status" value="1"/>
</dbReference>
<dbReference type="EMBL" id="MLAK01000685">
    <property type="protein sequence ID" value="OHT07813.1"/>
    <property type="molecule type" value="Genomic_DNA"/>
</dbReference>
<dbReference type="PROSITE" id="PS00297">
    <property type="entry name" value="HSP70_1"/>
    <property type="match status" value="1"/>
</dbReference>
<dbReference type="RefSeq" id="XP_068360949.1">
    <property type="nucleotide sequence ID" value="XM_068503408.1"/>
</dbReference>
<dbReference type="AlphaFoldDB" id="A0A1J4KED1"/>
<dbReference type="VEuPathDB" id="TrichDB:TRFO_23850"/>
<keyword evidence="5" id="KW-1185">Reference proteome</keyword>
<evidence type="ECO:0000313" key="4">
    <source>
        <dbReference type="EMBL" id="OHT07813.1"/>
    </source>
</evidence>
<dbReference type="PANTHER" id="PTHR19375">
    <property type="entry name" value="HEAT SHOCK PROTEIN 70KDA"/>
    <property type="match status" value="1"/>
</dbReference>
<dbReference type="FunFam" id="3.30.420.40:FF:000020">
    <property type="entry name" value="Chaperone protein HscA homolog"/>
    <property type="match status" value="1"/>
</dbReference>
<keyword evidence="1 3" id="KW-0547">Nucleotide-binding</keyword>
<dbReference type="FunFam" id="2.60.34.10:FF:000014">
    <property type="entry name" value="Chaperone protein DnaK HSP70"/>
    <property type="match status" value="1"/>
</dbReference>
<evidence type="ECO:0000256" key="1">
    <source>
        <dbReference type="ARBA" id="ARBA00022741"/>
    </source>
</evidence>
<evidence type="ECO:0000256" key="2">
    <source>
        <dbReference type="ARBA" id="ARBA00022840"/>
    </source>
</evidence>
<dbReference type="OrthoDB" id="2401965at2759"/>
<dbReference type="CDD" id="cd10234">
    <property type="entry name" value="ASKHA_NBD_HSP70_DnaK-like"/>
    <property type="match status" value="1"/>
</dbReference>
<dbReference type="InterPro" id="IPR013126">
    <property type="entry name" value="Hsp_70_fam"/>
</dbReference>
<comment type="caution">
    <text evidence="4">The sequence shown here is derived from an EMBL/GenBank/DDBJ whole genome shotgun (WGS) entry which is preliminary data.</text>
</comment>
<protein>
    <submittedName>
        <fullName evidence="4">Chaperone protein DnaK</fullName>
    </submittedName>
</protein>
<dbReference type="FunFam" id="3.90.640.10:FF:000003">
    <property type="entry name" value="Molecular chaperone DnaK"/>
    <property type="match status" value="1"/>
</dbReference>
<evidence type="ECO:0000313" key="5">
    <source>
        <dbReference type="Proteomes" id="UP000179807"/>
    </source>
</evidence>